<gene>
    <name evidence="2" type="ordered locus">Bmur_1055</name>
</gene>
<protein>
    <recommendedName>
        <fullName evidence="4">Lipoprotein</fullName>
    </recommendedName>
</protein>
<dbReference type="KEGG" id="brm:Bmur_1055"/>
<evidence type="ECO:0000313" key="2">
    <source>
        <dbReference type="EMBL" id="ADG71151.1"/>
    </source>
</evidence>
<sequence length="139" mass="14968">MSKKISTIFLTLFLVGILSVSCSSKQDPKGIEQYNGNSYVSAESYTVEQLGTGYLWISVKDSKVGISASADNANEPTYEGYFSVTGSGTDYSFSNPDTQGTPNAIVGTLKFSDNSVTLNFTKNTVMPSIENTDIVCNKK</sequence>
<dbReference type="Proteomes" id="UP000001915">
    <property type="component" value="Chromosome"/>
</dbReference>
<name>D5U8X8_BRAM5</name>
<accession>D5U8X8</accession>
<organism evidence="2 3">
    <name type="scientific">Brachyspira murdochii (strain ATCC 51284 / DSM 12563 / 56-150)</name>
    <name type="common">Serpulina murdochii</name>
    <dbReference type="NCBI Taxonomy" id="526224"/>
    <lineage>
        <taxon>Bacteria</taxon>
        <taxon>Pseudomonadati</taxon>
        <taxon>Spirochaetota</taxon>
        <taxon>Spirochaetia</taxon>
        <taxon>Brachyspirales</taxon>
        <taxon>Brachyspiraceae</taxon>
        <taxon>Brachyspira</taxon>
    </lineage>
</organism>
<evidence type="ECO:0000256" key="1">
    <source>
        <dbReference type="SAM" id="SignalP"/>
    </source>
</evidence>
<dbReference type="AlphaFoldDB" id="D5U8X8"/>
<dbReference type="EMBL" id="CP001959">
    <property type="protein sequence ID" value="ADG71151.1"/>
    <property type="molecule type" value="Genomic_DNA"/>
</dbReference>
<evidence type="ECO:0008006" key="4">
    <source>
        <dbReference type="Google" id="ProtNLM"/>
    </source>
</evidence>
<evidence type="ECO:0000313" key="3">
    <source>
        <dbReference type="Proteomes" id="UP000001915"/>
    </source>
</evidence>
<keyword evidence="1" id="KW-0732">Signal</keyword>
<feature type="signal peptide" evidence="1">
    <location>
        <begin position="1"/>
        <end position="25"/>
    </location>
</feature>
<dbReference type="PROSITE" id="PS51257">
    <property type="entry name" value="PROKAR_LIPOPROTEIN"/>
    <property type="match status" value="1"/>
</dbReference>
<reference evidence="2 3" key="1">
    <citation type="journal article" date="2010" name="Stand. Genomic Sci.">
        <title>Complete genome sequence of Brachyspira murdochii type strain (56-150).</title>
        <authorList>
            <person name="Pati A."/>
            <person name="Sikorski J."/>
            <person name="Gronow S."/>
            <person name="Munk C."/>
            <person name="Lapidus A."/>
            <person name="Copeland A."/>
            <person name="Glavina Del Tio T."/>
            <person name="Nolan M."/>
            <person name="Lucas S."/>
            <person name="Chen F."/>
            <person name="Tice H."/>
            <person name="Cheng J.F."/>
            <person name="Han C."/>
            <person name="Detter J.C."/>
            <person name="Bruce D."/>
            <person name="Tapia R."/>
            <person name="Goodwin L."/>
            <person name="Pitluck S."/>
            <person name="Liolios K."/>
            <person name="Ivanova N."/>
            <person name="Mavromatis K."/>
            <person name="Mikhailova N."/>
            <person name="Chen A."/>
            <person name="Palaniappan K."/>
            <person name="Land M."/>
            <person name="Hauser L."/>
            <person name="Chang Y.J."/>
            <person name="Jeffries C.D."/>
            <person name="Spring S."/>
            <person name="Rohde M."/>
            <person name="Goker M."/>
            <person name="Bristow J."/>
            <person name="Eisen J.A."/>
            <person name="Markowitz V."/>
            <person name="Hugenholtz P."/>
            <person name="Kyrpides N.C."/>
            <person name="Klenk H.P."/>
        </authorList>
    </citation>
    <scope>NUCLEOTIDE SEQUENCE [LARGE SCALE GENOMIC DNA]</scope>
    <source>
        <strain evidence="3">ATCC 51284 / DSM 12563 / 56-150</strain>
    </source>
</reference>
<dbReference type="HOGENOM" id="CLU_1700855_0_0_12"/>
<feature type="chain" id="PRO_5003077242" description="Lipoprotein" evidence="1">
    <location>
        <begin position="26"/>
        <end position="139"/>
    </location>
</feature>
<proteinExistence type="predicted"/>
<dbReference type="RefSeq" id="WP_013113577.1">
    <property type="nucleotide sequence ID" value="NC_014150.1"/>
</dbReference>
<dbReference type="OrthoDB" id="308178at2"/>